<name>A0A834KWL3_VESGE</name>
<keyword evidence="2" id="KW-1185">Reference proteome</keyword>
<evidence type="ECO:0000313" key="1">
    <source>
        <dbReference type="EMBL" id="KAF7413350.1"/>
    </source>
</evidence>
<evidence type="ECO:0000313" key="2">
    <source>
        <dbReference type="Proteomes" id="UP000617340"/>
    </source>
</evidence>
<gene>
    <name evidence="1" type="ORF">HZH68_001839</name>
</gene>
<dbReference type="AlphaFoldDB" id="A0A834KWL3"/>
<accession>A0A834KWL3</accession>
<dbReference type="Proteomes" id="UP000617340">
    <property type="component" value="Unassembled WGS sequence"/>
</dbReference>
<reference evidence="1" key="1">
    <citation type="journal article" date="2020" name="G3 (Bethesda)">
        <title>High-Quality Assemblies for Three Invasive Social Wasps from the &lt;i&gt;Vespula&lt;/i&gt; Genus.</title>
        <authorList>
            <person name="Harrop T.W.R."/>
            <person name="Guhlin J."/>
            <person name="McLaughlin G.M."/>
            <person name="Permina E."/>
            <person name="Stockwell P."/>
            <person name="Gilligan J."/>
            <person name="Le Lec M.F."/>
            <person name="Gruber M.A.M."/>
            <person name="Quinn O."/>
            <person name="Lovegrove M."/>
            <person name="Duncan E.J."/>
            <person name="Remnant E.J."/>
            <person name="Van Eeckhoven J."/>
            <person name="Graham B."/>
            <person name="Knapp R.A."/>
            <person name="Langford K.W."/>
            <person name="Kronenberg Z."/>
            <person name="Press M.O."/>
            <person name="Eacker S.M."/>
            <person name="Wilson-Rankin E.E."/>
            <person name="Purcell J."/>
            <person name="Lester P.J."/>
            <person name="Dearden P.K."/>
        </authorList>
    </citation>
    <scope>NUCLEOTIDE SEQUENCE</scope>
    <source>
        <strain evidence="1">Linc-1</strain>
    </source>
</reference>
<protein>
    <submittedName>
        <fullName evidence="1">Uncharacterized protein</fullName>
    </submittedName>
</protein>
<comment type="caution">
    <text evidence="1">The sequence shown here is derived from an EMBL/GenBank/DDBJ whole genome shotgun (WGS) entry which is preliminary data.</text>
</comment>
<sequence>MVTRVDGCQCRADAFEYLHGKDFAPEANPSDLRDDLGAWYTRLNAQRLQGYESLLAAGFSSLRVTIGSSRWNTSAIRKAY</sequence>
<dbReference type="EMBL" id="JACSDZ010000002">
    <property type="protein sequence ID" value="KAF7413350.1"/>
    <property type="molecule type" value="Genomic_DNA"/>
</dbReference>
<organism evidence="1 2">
    <name type="scientific">Vespula germanica</name>
    <name type="common">German yellow jacket</name>
    <name type="synonym">Paravespula germanica</name>
    <dbReference type="NCBI Taxonomy" id="30212"/>
    <lineage>
        <taxon>Eukaryota</taxon>
        <taxon>Metazoa</taxon>
        <taxon>Ecdysozoa</taxon>
        <taxon>Arthropoda</taxon>
        <taxon>Hexapoda</taxon>
        <taxon>Insecta</taxon>
        <taxon>Pterygota</taxon>
        <taxon>Neoptera</taxon>
        <taxon>Endopterygota</taxon>
        <taxon>Hymenoptera</taxon>
        <taxon>Apocrita</taxon>
        <taxon>Aculeata</taxon>
        <taxon>Vespoidea</taxon>
        <taxon>Vespidae</taxon>
        <taxon>Vespinae</taxon>
        <taxon>Vespula</taxon>
    </lineage>
</organism>
<proteinExistence type="predicted"/>